<feature type="compositionally biased region" description="Low complexity" evidence="1">
    <location>
        <begin position="599"/>
        <end position="613"/>
    </location>
</feature>
<evidence type="ECO:0000313" key="3">
    <source>
        <dbReference type="Proteomes" id="UP000244803"/>
    </source>
</evidence>
<accession>A0A976M8B8</accession>
<organism evidence="2 3">
    <name type="scientific">Theileria orientalis</name>
    <dbReference type="NCBI Taxonomy" id="68886"/>
    <lineage>
        <taxon>Eukaryota</taxon>
        <taxon>Sar</taxon>
        <taxon>Alveolata</taxon>
        <taxon>Apicomplexa</taxon>
        <taxon>Aconoidasida</taxon>
        <taxon>Piroplasmida</taxon>
        <taxon>Theileriidae</taxon>
        <taxon>Theileria</taxon>
    </lineage>
</organism>
<dbReference type="EMBL" id="CP056066">
    <property type="protein sequence ID" value="UKJ89046.2"/>
    <property type="molecule type" value="Genomic_DNA"/>
</dbReference>
<evidence type="ECO:0000313" key="2">
    <source>
        <dbReference type="EMBL" id="UKJ89046.2"/>
    </source>
</evidence>
<dbReference type="Proteomes" id="UP000244803">
    <property type="component" value="Chromosome 3"/>
</dbReference>
<proteinExistence type="predicted"/>
<name>A0A976M8B8_THEOR</name>
<gene>
    <name evidence="2" type="ORF">MACJ_002292</name>
</gene>
<evidence type="ECO:0000256" key="1">
    <source>
        <dbReference type="SAM" id="MobiDB-lite"/>
    </source>
</evidence>
<dbReference type="OrthoDB" id="363084at2759"/>
<reference evidence="2" key="1">
    <citation type="submission" date="2022-07" db="EMBL/GenBank/DDBJ databases">
        <title>Evaluation of T. orientalis genome assembly methods using nanopore sequencing and analysis of variation between genomes.</title>
        <authorList>
            <person name="Yam J."/>
            <person name="Micallef M.L."/>
            <person name="Liu M."/>
            <person name="Djordjevic S.P."/>
            <person name="Bogema D.R."/>
            <person name="Jenkins C."/>
        </authorList>
    </citation>
    <scope>NUCLEOTIDE SEQUENCE</scope>
    <source>
        <strain evidence="2">Fish Creek</strain>
    </source>
</reference>
<sequence>MAVHLVYQDKLKLQWMPKGHPALHLDPSLVVELLMSLHQQNDFKQVTVVGNRVYESDINRQTRPYYHTVSYSSQASTPKTGVDLNIKSDKKTTKKFECEKRGNIVTYTPKGDNAFKLVKEDKTELWEATDARNYSDRIEVDLLNNDSKALTVYLGDKTKVFKKDGIHKLWKEIDTTKVHPASINIDYPHECYSYKNELKGRIRTFTAKTGFAFNCANEYVNNNKFEIWKTDQESEYANKIEVNLIDNDSTALTVYLAGNKTRVFKKDGKNEPWTEIDTTKVHPTSININYPDESYLYKNELRGNFRIFTAKTGFAFKGANEYVDDKKFEIWKTNFESEYVNKIEVDIINKDSRAVTIHLGENKTRVFMRSGMNEPWKEIDKSKPNPISVYINYPHESYSYKNELKDRIRTFTTKKGFAIKCANEYIDDENRNEIWRTDNENEYVNKIEVDLISYESRAVTIFMGDGKTRIFMRNGNNEPWKEIDKSKVNPKPINISYPFETYFYKNQLKGETRTITPKKAFAFKGVVEYVRNKKVEIWRADNDSEYSEKVVSEGNNKVTIYIGNDGTAKVFNKGSDGKWTEDCSGGIKATETDYETQPSSSAAESSSETGWSSETDREDGDVKAGGISPEFSISQNGGGKYPANKEVGSTEGLIDGAYGMRSDALHPEDDMMDGRYTMPTPGHVMVQVVVCHQVDHTAVIPVVVLWHPLDHFIMTFVQMLVVVPKEVDHTAVIKVLMLWKVGHIIMVGVVTVYQLKKVRYLVVVRKEVDYTVVAINTMKLMNIWNQVNCMMILMTMVPVVMVCPQV</sequence>
<dbReference type="AlphaFoldDB" id="A0A976M8B8"/>
<feature type="region of interest" description="Disordered" evidence="1">
    <location>
        <begin position="591"/>
        <end position="642"/>
    </location>
</feature>
<protein>
    <submittedName>
        <fullName evidence="2">Uncharacterized protein</fullName>
    </submittedName>
</protein>